<dbReference type="PATRIC" id="fig|1538.10.peg.2991"/>
<dbReference type="InterPro" id="IPR013389">
    <property type="entry name" value="CRISPR-assoc_prot_Cas8b"/>
</dbReference>
<gene>
    <name evidence="1" type="ORF">WY13_02973</name>
</gene>
<evidence type="ECO:0000313" key="1">
    <source>
        <dbReference type="EMBL" id="OAA83844.1"/>
    </source>
</evidence>
<accession>A0A168LXV8</accession>
<dbReference type="Pfam" id="PF09484">
    <property type="entry name" value="Cas_TM1802"/>
    <property type="match status" value="1"/>
</dbReference>
<dbReference type="RefSeq" id="WP_192845038.1">
    <property type="nucleotide sequence ID" value="NZ_LITT01000046.1"/>
</dbReference>
<reference evidence="1 2" key="1">
    <citation type="journal article" date="2015" name="Biotechnol. Bioeng.">
        <title>Genome sequence and phenotypic characterization of Caulobacter segnis.</title>
        <authorList>
            <person name="Patel S."/>
            <person name="Fletcher B."/>
            <person name="Scott D.C."/>
            <person name="Ely B."/>
        </authorList>
    </citation>
    <scope>NUCLEOTIDE SEQUENCE [LARGE SCALE GENOMIC DNA]</scope>
    <source>
        <strain evidence="1 2">ERI-2</strain>
    </source>
</reference>
<dbReference type="AlphaFoldDB" id="A0A168LXV8"/>
<sequence length="639" mass="73783">MIEGIIQIGNSMLSGGGDMISNLVKDVPSKNRKEKQMHVLKFCFNTQKDEFKLDAREEIDSSTALKYAFIGSADGPASPQWFATSSSYLYHITETLSNLTKVDLGEELNKKLKAIFENYYVDLGDEFKPKNRYILNYKKYGVGEEDVLETLDKVEGEETERDEKQRYKNITSSLKKAYSREFENYVKTEFDIKKDEIGLYTILIDGTPLSDFKEYRQAILKSKQGNKSSKKIKGFCSMCGSSENLTSDLSMMKIKYYTTNQIIFASELKSYNKNMLLCGNCLNKLISGENYIKNKLNTRLVGFTVYLIPHFIVGSPMNKKDLDKVSDNIQHSFNTVKNITGVDDFKNEIQMNSEDTYFLINIMFYKKSNQATKIQKLIKDVNPSVFQEIMDNSYTVTKLGRKIMGMNYKLNIDLQTFYFMTPIRLKNSEPMNYRKLLQMYDAILTQRSLKLDEFIKGVISCTKIEFFDEEGYNVNGKSGIYNTILKANFCIKFLEYMGCVEEGEKMDISNLKIKDDLKVYILNMGYDEQQSAMFLLGCLIGEIGNAQYKRMGEDRKPILNKLNFGGVDRNKVIRLTNEVFNKLIQEKIRKYNEVTFSECKRLMDANKDSWKLNKHENLFYILSGYSYDTTKAMLNKGGK</sequence>
<name>A0A168LXV8_9CLOT</name>
<evidence type="ECO:0000313" key="2">
    <source>
        <dbReference type="Proteomes" id="UP000077407"/>
    </source>
</evidence>
<dbReference type="InterPro" id="IPR013420">
    <property type="entry name" value="CRISPR-assoc_prot_Cas8b/Csh1_C"/>
</dbReference>
<proteinExistence type="predicted"/>
<comment type="caution">
    <text evidence="1">The sequence shown here is derived from an EMBL/GenBank/DDBJ whole genome shotgun (WGS) entry which is preliminary data.</text>
</comment>
<dbReference type="NCBIfam" id="TIGR02591">
    <property type="entry name" value="cas_Csh1"/>
    <property type="match status" value="1"/>
</dbReference>
<dbReference type="Proteomes" id="UP000077407">
    <property type="component" value="Unassembled WGS sequence"/>
</dbReference>
<protein>
    <submittedName>
        <fullName evidence="1">CRISPR-associated protein</fullName>
    </submittedName>
</protein>
<dbReference type="EMBL" id="LITT01000046">
    <property type="protein sequence ID" value="OAA83844.1"/>
    <property type="molecule type" value="Genomic_DNA"/>
</dbReference>
<dbReference type="NCBIfam" id="TIGR02556">
    <property type="entry name" value="cas_TM1802"/>
    <property type="match status" value="1"/>
</dbReference>
<organism evidence="1 2">
    <name type="scientific">Clostridium ljungdahlii</name>
    <dbReference type="NCBI Taxonomy" id="1538"/>
    <lineage>
        <taxon>Bacteria</taxon>
        <taxon>Bacillati</taxon>
        <taxon>Bacillota</taxon>
        <taxon>Clostridia</taxon>
        <taxon>Eubacteriales</taxon>
        <taxon>Clostridiaceae</taxon>
        <taxon>Clostridium</taxon>
    </lineage>
</organism>